<feature type="domain" description="RRM" evidence="16">
    <location>
        <begin position="205"/>
        <end position="283"/>
    </location>
</feature>
<dbReference type="SUPFAM" id="SSF57424">
    <property type="entry name" value="LDL receptor-like module"/>
    <property type="match status" value="6"/>
</dbReference>
<keyword evidence="6 12" id="KW-0648">Protein biosynthesis</keyword>
<evidence type="ECO:0000256" key="12">
    <source>
        <dbReference type="HAMAP-Rule" id="MF_03006"/>
    </source>
</evidence>
<dbReference type="CDD" id="cd12933">
    <property type="entry name" value="eIF3G"/>
    <property type="match status" value="1"/>
</dbReference>
<evidence type="ECO:0000256" key="5">
    <source>
        <dbReference type="ARBA" id="ARBA00022737"/>
    </source>
</evidence>
<accession>A0A0V0RY30</accession>
<dbReference type="Pfam" id="PF12353">
    <property type="entry name" value="eIF3g"/>
    <property type="match status" value="1"/>
</dbReference>
<dbReference type="Gene3D" id="4.10.1220.10">
    <property type="entry name" value="EGF-type module"/>
    <property type="match status" value="1"/>
</dbReference>
<reference evidence="17 18" key="1">
    <citation type="submission" date="2015-01" db="EMBL/GenBank/DDBJ databases">
        <title>Evolution of Trichinella species and genotypes.</title>
        <authorList>
            <person name="Korhonen P.K."/>
            <person name="Edoardo P."/>
            <person name="Giuseppe L.R."/>
            <person name="Gasser R.B."/>
        </authorList>
    </citation>
    <scope>NUCLEOTIDE SEQUENCE [LARGE SCALE GENOMIC DNA]</scope>
    <source>
        <strain evidence="17">ISS37</strain>
    </source>
</reference>
<evidence type="ECO:0000256" key="11">
    <source>
        <dbReference type="ARBA" id="ARBA00023180"/>
    </source>
</evidence>
<feature type="disulfide bond" evidence="13">
    <location>
        <begin position="737"/>
        <end position="752"/>
    </location>
</feature>
<feature type="disulfide bond" evidence="13">
    <location>
        <begin position="613"/>
        <end position="628"/>
    </location>
</feature>
<evidence type="ECO:0000256" key="9">
    <source>
        <dbReference type="ARBA" id="ARBA00023157"/>
    </source>
</evidence>
<dbReference type="EMBL" id="JYDL01000059">
    <property type="protein sequence ID" value="KRX19421.1"/>
    <property type="molecule type" value="Genomic_DNA"/>
</dbReference>
<evidence type="ECO:0000256" key="1">
    <source>
        <dbReference type="ARBA" id="ARBA00004167"/>
    </source>
</evidence>
<evidence type="ECO:0000256" key="14">
    <source>
        <dbReference type="PROSITE-ProRule" id="PRU00176"/>
    </source>
</evidence>
<feature type="disulfide bond" evidence="13">
    <location>
        <begin position="830"/>
        <end position="848"/>
    </location>
</feature>
<comment type="subcellular location">
    <subcellularLocation>
        <location evidence="12">Cytoplasm</location>
    </subcellularLocation>
    <subcellularLocation>
        <location evidence="1">Membrane</location>
        <topology evidence="1">Single-pass membrane protein</topology>
    </subcellularLocation>
</comment>
<dbReference type="HAMAP" id="MF_03006">
    <property type="entry name" value="eIF3g"/>
    <property type="match status" value="1"/>
</dbReference>
<dbReference type="GO" id="GO:0043235">
    <property type="term" value="C:receptor complex"/>
    <property type="evidence" value="ECO:0007669"/>
    <property type="project" value="TreeGrafter"/>
</dbReference>
<protein>
    <recommendedName>
        <fullName evidence="12">Eukaryotic translation initiation factor 3 subunit G</fullName>
        <shortName evidence="12">eIF3g</shortName>
    </recommendedName>
    <alternativeName>
        <fullName evidence="12">Eukaryotic translation initiation factor 3 RNA-binding subunit</fullName>
        <shortName evidence="12">eIF-3 RNA-binding subunit</shortName>
    </alternativeName>
    <alternativeName>
        <fullName evidence="12">Eukaryotic translation initiation factor 3 subunit 4</fullName>
    </alternativeName>
</protein>
<comment type="similarity">
    <text evidence="12">Belongs to the eIF-3 subunit G family.</text>
</comment>
<evidence type="ECO:0000256" key="2">
    <source>
        <dbReference type="ARBA" id="ARBA00022490"/>
    </source>
</evidence>
<feature type="disulfide bond" evidence="13">
    <location>
        <begin position="779"/>
        <end position="794"/>
    </location>
</feature>
<keyword evidence="7 15" id="KW-1133">Transmembrane helix</keyword>
<feature type="disulfide bond" evidence="13">
    <location>
        <begin position="927"/>
        <end position="942"/>
    </location>
</feature>
<organism evidence="17 18">
    <name type="scientific">Trichinella nelsoni</name>
    <dbReference type="NCBI Taxonomy" id="6336"/>
    <lineage>
        <taxon>Eukaryota</taxon>
        <taxon>Metazoa</taxon>
        <taxon>Ecdysozoa</taxon>
        <taxon>Nematoda</taxon>
        <taxon>Enoplea</taxon>
        <taxon>Dorylaimia</taxon>
        <taxon>Trichinellida</taxon>
        <taxon>Trichinellidae</taxon>
        <taxon>Trichinella</taxon>
    </lineage>
</organism>
<dbReference type="Gene3D" id="3.30.70.330">
    <property type="match status" value="1"/>
</dbReference>
<gene>
    <name evidence="17" type="primary">eif3g</name>
    <name evidence="17" type="ORF">T07_14379</name>
</gene>
<comment type="function">
    <text evidence="12">RNA-binding component of the eukaryotic translation initiation factor 3 (eIF-3) complex, which is involved in protein synthesis of a specialized repertoire of mRNAs and, together with other initiation factors, stimulates binding of mRNA and methionyl-tRNAi to the 40S ribosome. The eIF-3 complex specifically targets and initiates translation of a subset of mRNAs involved in cell proliferation. This subunit can bind 18S rRNA.</text>
</comment>
<dbReference type="SMART" id="SM00360">
    <property type="entry name" value="RRM"/>
    <property type="match status" value="1"/>
</dbReference>
<dbReference type="OrthoDB" id="10062665at2759"/>
<dbReference type="InterPro" id="IPR036055">
    <property type="entry name" value="LDL_receptor-like_sf"/>
</dbReference>
<dbReference type="InterPro" id="IPR023415">
    <property type="entry name" value="LDLR_class-A_CS"/>
</dbReference>
<keyword evidence="11" id="KW-0325">Glycoprotein</keyword>
<dbReference type="GO" id="GO:0003723">
    <property type="term" value="F:RNA binding"/>
    <property type="evidence" value="ECO:0007669"/>
    <property type="project" value="UniProtKB-UniRule"/>
</dbReference>
<dbReference type="PANTHER" id="PTHR22722">
    <property type="entry name" value="LOW-DENSITY LIPOPROTEIN RECEPTOR-RELATED PROTEIN 2-RELATED"/>
    <property type="match status" value="1"/>
</dbReference>
<dbReference type="InterPro" id="IPR012677">
    <property type="entry name" value="Nucleotide-bd_a/b_plait_sf"/>
</dbReference>
<keyword evidence="3 12" id="KW-0396">Initiation factor</keyword>
<dbReference type="InterPro" id="IPR017334">
    <property type="entry name" value="eIF3_g"/>
</dbReference>
<evidence type="ECO:0000313" key="17">
    <source>
        <dbReference type="EMBL" id="KRX19421.1"/>
    </source>
</evidence>
<dbReference type="PRINTS" id="PR00261">
    <property type="entry name" value="LDLRECEPTOR"/>
</dbReference>
<evidence type="ECO:0000313" key="18">
    <source>
        <dbReference type="Proteomes" id="UP000054630"/>
    </source>
</evidence>
<dbReference type="GO" id="GO:0016282">
    <property type="term" value="C:eukaryotic 43S preinitiation complex"/>
    <property type="evidence" value="ECO:0007669"/>
    <property type="project" value="UniProtKB-UniRule"/>
</dbReference>
<comment type="caution">
    <text evidence="17">The sequence shown here is derived from an EMBL/GenBank/DDBJ whole genome shotgun (WGS) entry which is preliminary data.</text>
</comment>
<keyword evidence="18" id="KW-1185">Reference proteome</keyword>
<dbReference type="InterPro" id="IPR002172">
    <property type="entry name" value="LDrepeatLR_classA_rpt"/>
</dbReference>
<dbReference type="InterPro" id="IPR024675">
    <property type="entry name" value="eIF3g_N"/>
</dbReference>
<name>A0A0V0RY30_9BILA</name>
<feature type="transmembrane region" description="Helical" evidence="15">
    <location>
        <begin position="358"/>
        <end position="380"/>
    </location>
</feature>
<evidence type="ECO:0000256" key="7">
    <source>
        <dbReference type="ARBA" id="ARBA00022989"/>
    </source>
</evidence>
<evidence type="ECO:0000256" key="4">
    <source>
        <dbReference type="ARBA" id="ARBA00022692"/>
    </source>
</evidence>
<evidence type="ECO:0000256" key="10">
    <source>
        <dbReference type="ARBA" id="ARBA00023170"/>
    </source>
</evidence>
<dbReference type="STRING" id="6336.A0A0V0RY30"/>
<keyword evidence="14" id="KW-0694">RNA-binding</keyword>
<evidence type="ECO:0000259" key="16">
    <source>
        <dbReference type="PROSITE" id="PS50102"/>
    </source>
</evidence>
<dbReference type="Pfam" id="PF00076">
    <property type="entry name" value="RRM_1"/>
    <property type="match status" value="1"/>
</dbReference>
<dbReference type="SUPFAM" id="SSF54928">
    <property type="entry name" value="RNA-binding domain, RBD"/>
    <property type="match status" value="1"/>
</dbReference>
<dbReference type="Pfam" id="PF00057">
    <property type="entry name" value="Ldl_recept_a"/>
    <property type="match status" value="5"/>
</dbReference>
<dbReference type="GO" id="GO:0033290">
    <property type="term" value="C:eukaryotic 48S preinitiation complex"/>
    <property type="evidence" value="ECO:0007669"/>
    <property type="project" value="UniProtKB-UniRule"/>
</dbReference>
<evidence type="ECO:0000256" key="8">
    <source>
        <dbReference type="ARBA" id="ARBA00023136"/>
    </source>
</evidence>
<evidence type="ECO:0000256" key="6">
    <source>
        <dbReference type="ARBA" id="ARBA00022917"/>
    </source>
</evidence>
<feature type="disulfide bond" evidence="13">
    <location>
        <begin position="887"/>
        <end position="902"/>
    </location>
</feature>
<dbReference type="InterPro" id="IPR000504">
    <property type="entry name" value="RRM_dom"/>
</dbReference>
<comment type="subunit">
    <text evidence="12">Component of the eukaryotic translation initiation factor 3 (eIF-3) complex.</text>
</comment>
<dbReference type="AlphaFoldDB" id="A0A0V0RY30"/>
<evidence type="ECO:0000256" key="13">
    <source>
        <dbReference type="PROSITE-ProRule" id="PRU00124"/>
    </source>
</evidence>
<proteinExistence type="inferred from homology"/>
<comment type="caution">
    <text evidence="13">Lacks conserved residue(s) required for the propagation of feature annotation.</text>
</comment>
<dbReference type="InterPro" id="IPR034240">
    <property type="entry name" value="eIF3G_RRM"/>
</dbReference>
<dbReference type="PROSITE" id="PS01209">
    <property type="entry name" value="LDLRA_1"/>
    <property type="match status" value="3"/>
</dbReference>
<dbReference type="GO" id="GO:0001732">
    <property type="term" value="P:formation of cytoplasmic translation initiation complex"/>
    <property type="evidence" value="ECO:0007669"/>
    <property type="project" value="UniProtKB-UniRule"/>
</dbReference>
<dbReference type="GO" id="GO:0005041">
    <property type="term" value="F:low-density lipoprotein particle receptor activity"/>
    <property type="evidence" value="ECO:0007669"/>
    <property type="project" value="TreeGrafter"/>
</dbReference>
<keyword evidence="5" id="KW-0677">Repeat</keyword>
<dbReference type="InterPro" id="IPR035979">
    <property type="entry name" value="RBD_domain_sf"/>
</dbReference>
<evidence type="ECO:0000256" key="15">
    <source>
        <dbReference type="SAM" id="Phobius"/>
    </source>
</evidence>
<keyword evidence="9 13" id="KW-1015">Disulfide bond</keyword>
<dbReference type="CDD" id="cd12408">
    <property type="entry name" value="RRM_eIF3G_like"/>
    <property type="match status" value="1"/>
</dbReference>
<sequence>MFGGFDLGDAKTNWAEQIEEELALPERSEEIVGDVKTVTEYHLNDENRRVKTVSRFKVSKKRIPKSVLERRKWARFGQDADMSLEDLMSKTTYYDDEITMQFLRSRTGELLEFANSEFSGLDTQRSTMQFRMCRFCKSMDHWSTQCPYRDVFEEEKAKEAAADAGAQSGGDLQSSRSGVYIAPALRGLGAGSKLSMDPLQRRDDNTVRVTNLPEDISDVVLKELFSQVGKVVRLYLARDKVTQRCKGYAFVSYMSRADAQKAIDELSGYKYEHLIFKVEWAKYEHKITQIAKYVTVDTELMVIPKEEESFGRKASYTPAMKQAQTNRNKIHYDQNANINSSRDSSRIASSHRSSKKKCIIFALYIILVLLLIILAIVLPLNLTSEDNPYAQLLFENDITLNGSVMIHLANQSKPVNASLIEKIELFCYEQLNASDPCFANFSTVEYATDYFIPMFTNSVVNTKFCEQFDCHLDTVEHVAIDEENVNFDFAVHLKLNGTKFSDFLSMSTSEFMKNVISNFEKILDNPFRDYHKNITIVLELKQICQIFNIDCAKLFLENICSSASLKKEDDKSATFIMDWMSQFRPPVAYKVCEEASGFVCRSDGKRIRQSKVCDGIKHCQDGSDEQACEKCQTAYSCINKDGSLTCVRGKQVCDGQHECHLRGLEFSKVCKTPKNDCISPLYFPCADSSICIPKEWVCDGEEHCPNGDDEAPVCEKDECNNNAHWCNGRCIAQWKLCDGINDCHDKSDEMNCTCEQCSGDGVLLCSGPVGQCILENRICDGRADCPNEEDESGCPGWCLIEEEEPAKITCSSNSDHVSCKSCNIENQFQCGNGLCINRTEMCDNKRDCDDGSDEDDQLCSCNDSNGFFCKSNNETKFNKCKPNSFRCDGFADCEGETDETDCDSCFNNPKAFYCNVTRTCLPESSRCDGAVDCPDYSDEDFCSCSVCKSQKHSTYMCRERNRCLRAEYACNPSSKYHCPGEPSEDMILCPPAWKPLGV</sequence>
<dbReference type="InterPro" id="IPR051221">
    <property type="entry name" value="LDLR-related"/>
</dbReference>
<keyword evidence="8 15" id="KW-0472">Membrane</keyword>
<dbReference type="Gene3D" id="4.10.400.10">
    <property type="entry name" value="Low-density Lipoprotein Receptor"/>
    <property type="match status" value="5"/>
</dbReference>
<dbReference type="Proteomes" id="UP000054630">
    <property type="component" value="Unassembled WGS sequence"/>
</dbReference>
<keyword evidence="4 15" id="KW-0812">Transmembrane</keyword>
<keyword evidence="10" id="KW-0675">Receptor</keyword>
<dbReference type="PROSITE" id="PS50102">
    <property type="entry name" value="RRM"/>
    <property type="match status" value="1"/>
</dbReference>
<dbReference type="SMART" id="SM00192">
    <property type="entry name" value="LDLa"/>
    <property type="match status" value="7"/>
</dbReference>
<dbReference type="GO" id="GO:0005886">
    <property type="term" value="C:plasma membrane"/>
    <property type="evidence" value="ECO:0007669"/>
    <property type="project" value="TreeGrafter"/>
</dbReference>
<dbReference type="PROSITE" id="PS50068">
    <property type="entry name" value="LDLRA_2"/>
    <property type="match status" value="7"/>
</dbReference>
<dbReference type="CDD" id="cd00112">
    <property type="entry name" value="LDLa"/>
    <property type="match status" value="6"/>
</dbReference>
<keyword evidence="2 12" id="KW-0963">Cytoplasm</keyword>
<dbReference type="GO" id="GO:0005852">
    <property type="term" value="C:eukaryotic translation initiation factor 3 complex"/>
    <property type="evidence" value="ECO:0007669"/>
    <property type="project" value="UniProtKB-UniRule"/>
</dbReference>
<evidence type="ECO:0000256" key="3">
    <source>
        <dbReference type="ARBA" id="ARBA00022540"/>
    </source>
</evidence>
<dbReference type="PANTHER" id="PTHR22722:SF5">
    <property type="entry name" value="LOW-DENSITY LIPOPROTEIN RECEPTOR-RELATED PROTEIN 1B"/>
    <property type="match status" value="1"/>
</dbReference>
<dbReference type="GO" id="GO:0003743">
    <property type="term" value="F:translation initiation factor activity"/>
    <property type="evidence" value="ECO:0007669"/>
    <property type="project" value="UniProtKB-UniRule"/>
</dbReference>